<dbReference type="InterPro" id="IPR003959">
    <property type="entry name" value="ATPase_AAA_core"/>
</dbReference>
<dbReference type="PANTHER" id="PTHR23077">
    <property type="entry name" value="AAA-FAMILY ATPASE"/>
    <property type="match status" value="1"/>
</dbReference>
<dbReference type="InterPro" id="IPR050168">
    <property type="entry name" value="AAA_ATPase_domain"/>
</dbReference>
<dbReference type="InterPro" id="IPR003960">
    <property type="entry name" value="ATPase_AAA_CS"/>
</dbReference>
<name>A0A3B0BVW9_9ACTN</name>
<evidence type="ECO:0000256" key="1">
    <source>
        <dbReference type="ARBA" id="ARBA00022741"/>
    </source>
</evidence>
<dbReference type="Gene3D" id="3.40.50.300">
    <property type="entry name" value="P-loop containing nucleotide triphosphate hydrolases"/>
    <property type="match status" value="1"/>
</dbReference>
<keyword evidence="1 4" id="KW-0547">Nucleotide-binding</keyword>
<evidence type="ECO:0000313" key="7">
    <source>
        <dbReference type="EMBL" id="RKN75666.1"/>
    </source>
</evidence>
<dbReference type="RefSeq" id="WP_120754524.1">
    <property type="nucleotide sequence ID" value="NZ_RBAM01000003.1"/>
</dbReference>
<comment type="similarity">
    <text evidence="4">Belongs to the AAA ATPase family.</text>
</comment>
<accession>A0A3B0BVW9</accession>
<keyword evidence="2 4" id="KW-0067">ATP-binding</keyword>
<dbReference type="FunFam" id="3.40.50.300:FF:001025">
    <property type="entry name" value="ATPase family, AAA domain-containing 2B"/>
    <property type="match status" value="1"/>
</dbReference>
<dbReference type="OrthoDB" id="9809379at2"/>
<dbReference type="InterPro" id="IPR003593">
    <property type="entry name" value="AAA+_ATPase"/>
</dbReference>
<dbReference type="InterPro" id="IPR011990">
    <property type="entry name" value="TPR-like_helical_dom_sf"/>
</dbReference>
<feature type="compositionally biased region" description="Pro residues" evidence="5">
    <location>
        <begin position="79"/>
        <end position="91"/>
    </location>
</feature>
<feature type="region of interest" description="Disordered" evidence="5">
    <location>
        <begin position="121"/>
        <end position="143"/>
    </location>
</feature>
<keyword evidence="3" id="KW-0175">Coiled coil</keyword>
<reference evidence="7 8" key="1">
    <citation type="journal article" date="2015" name="Antonie Van Leeuwenhoek">
        <title>Streptomyces klenkii sp. nov., isolated from deep marine sediment.</title>
        <authorList>
            <person name="Veyisoglu A."/>
            <person name="Sahin N."/>
        </authorList>
    </citation>
    <scope>NUCLEOTIDE SEQUENCE [LARGE SCALE GENOMIC DNA]</scope>
    <source>
        <strain evidence="7 8">KCTC 29202</strain>
    </source>
</reference>
<dbReference type="EMBL" id="RBAM01000003">
    <property type="protein sequence ID" value="RKN75666.1"/>
    <property type="molecule type" value="Genomic_DNA"/>
</dbReference>
<sequence length="437" mass="47350">MPEESPLIKSLRAAVDSAPDDVPLRLHLAQLLLDAGLGQDAISQVAAALQREPGNAEAQALIARAVAPPVTAPASAAPAPAPAETPAPAPAPAEEAPRYDWKQAEDELSDVIPPRFVETVETEADEPQPLSTDGHDGHDDPAVSAWDVETAGLSLADVGGMEQVKERLEAAFLAPMRNPELRKLYGKSLRGGLLMYGPPGCGKTYIARAVAGELGARFMSVSITDVLDMWIGNSERNLRELFETARRNAPCVVFLDELDALGAKRSQLRHSGLRTTVNQLLTELDGVDAAANEGLFVLAATNHPWDVDPALRRPGRLDRTVLVLPPDEPARESILRHHLKDRPIARIDLRKLVKRTDGFSGADLRHLCESAAERALMDSVRTGRARMIETDDLLAALAQIRPSTGPWFDSARSVAQFANEGGQYDELLAYLKKKRML</sequence>
<evidence type="ECO:0000256" key="2">
    <source>
        <dbReference type="ARBA" id="ARBA00022840"/>
    </source>
</evidence>
<dbReference type="Gene3D" id="1.25.40.10">
    <property type="entry name" value="Tetratricopeptide repeat domain"/>
    <property type="match status" value="1"/>
</dbReference>
<gene>
    <name evidence="7" type="ORF">D7231_09725</name>
</gene>
<dbReference type="PANTHER" id="PTHR23077:SF171">
    <property type="entry name" value="NUCLEAR VALOSIN-CONTAINING PROTEIN-LIKE"/>
    <property type="match status" value="1"/>
</dbReference>
<evidence type="ECO:0000259" key="6">
    <source>
        <dbReference type="SMART" id="SM00382"/>
    </source>
</evidence>
<evidence type="ECO:0000313" key="8">
    <source>
        <dbReference type="Proteomes" id="UP000270343"/>
    </source>
</evidence>
<dbReference type="Pfam" id="PF17862">
    <property type="entry name" value="AAA_lid_3"/>
    <property type="match status" value="1"/>
</dbReference>
<evidence type="ECO:0000256" key="3">
    <source>
        <dbReference type="ARBA" id="ARBA00023054"/>
    </source>
</evidence>
<dbReference type="Pfam" id="PF00004">
    <property type="entry name" value="AAA"/>
    <property type="match status" value="1"/>
</dbReference>
<comment type="caution">
    <text evidence="7">The sequence shown here is derived from an EMBL/GenBank/DDBJ whole genome shotgun (WGS) entry which is preliminary data.</text>
</comment>
<dbReference type="InterPro" id="IPR027417">
    <property type="entry name" value="P-loop_NTPase"/>
</dbReference>
<dbReference type="Gene3D" id="1.10.8.60">
    <property type="match status" value="1"/>
</dbReference>
<dbReference type="PROSITE" id="PS00674">
    <property type="entry name" value="AAA"/>
    <property type="match status" value="1"/>
</dbReference>
<dbReference type="Pfam" id="PF14559">
    <property type="entry name" value="TPR_19"/>
    <property type="match status" value="1"/>
</dbReference>
<dbReference type="SUPFAM" id="SSF52540">
    <property type="entry name" value="P-loop containing nucleoside triphosphate hydrolases"/>
    <property type="match status" value="1"/>
</dbReference>
<protein>
    <submittedName>
        <fullName evidence="7">ATP-binding protein</fullName>
    </submittedName>
</protein>
<evidence type="ECO:0000256" key="4">
    <source>
        <dbReference type="RuleBase" id="RU003651"/>
    </source>
</evidence>
<dbReference type="AlphaFoldDB" id="A0A3B0BVW9"/>
<proteinExistence type="inferred from homology"/>
<dbReference type="GO" id="GO:0005524">
    <property type="term" value="F:ATP binding"/>
    <property type="evidence" value="ECO:0007669"/>
    <property type="project" value="UniProtKB-KW"/>
</dbReference>
<dbReference type="Proteomes" id="UP000270343">
    <property type="component" value="Unassembled WGS sequence"/>
</dbReference>
<evidence type="ECO:0000256" key="5">
    <source>
        <dbReference type="SAM" id="MobiDB-lite"/>
    </source>
</evidence>
<feature type="region of interest" description="Disordered" evidence="5">
    <location>
        <begin position="72"/>
        <end position="97"/>
    </location>
</feature>
<dbReference type="GO" id="GO:0016887">
    <property type="term" value="F:ATP hydrolysis activity"/>
    <property type="evidence" value="ECO:0007669"/>
    <property type="project" value="InterPro"/>
</dbReference>
<dbReference type="SMART" id="SM00382">
    <property type="entry name" value="AAA"/>
    <property type="match status" value="1"/>
</dbReference>
<dbReference type="SUPFAM" id="SSF48452">
    <property type="entry name" value="TPR-like"/>
    <property type="match status" value="1"/>
</dbReference>
<dbReference type="InterPro" id="IPR041569">
    <property type="entry name" value="AAA_lid_3"/>
</dbReference>
<organism evidence="7 8">
    <name type="scientific">Streptomyces klenkii</name>
    <dbReference type="NCBI Taxonomy" id="1420899"/>
    <lineage>
        <taxon>Bacteria</taxon>
        <taxon>Bacillati</taxon>
        <taxon>Actinomycetota</taxon>
        <taxon>Actinomycetes</taxon>
        <taxon>Kitasatosporales</taxon>
        <taxon>Streptomycetaceae</taxon>
        <taxon>Streptomyces</taxon>
    </lineage>
</organism>
<feature type="domain" description="AAA+ ATPase" evidence="6">
    <location>
        <begin position="189"/>
        <end position="327"/>
    </location>
</feature>
<keyword evidence="8" id="KW-1185">Reference proteome</keyword>